<evidence type="ECO:0000313" key="1">
    <source>
        <dbReference type="EMBL" id="KAF5377725.1"/>
    </source>
</evidence>
<sequence>MGRFFQKSETRPYIRVLQAMSQITIEGQKYQQAVSPRPNAATQMASFSPLGRSENALYFRLVFLDIFVDRMPISELPAGGGTRFLPPRRGKSALYTTKEQKNSAVQGVCARPACDERERKVGQFQRCGACKSVSRWEQRILRFPGRATKNRARSEQSTMQLASIGLTAGSGTMEILEHWFALRC</sequence>
<dbReference type="OrthoDB" id="432970at2759"/>
<keyword evidence="2" id="KW-1185">Reference proteome</keyword>
<gene>
    <name evidence="1" type="ORF">D9757_009365</name>
</gene>
<reference evidence="1 2" key="1">
    <citation type="journal article" date="2020" name="ISME J.">
        <title>Uncovering the hidden diversity of litter-decomposition mechanisms in mushroom-forming fungi.</title>
        <authorList>
            <person name="Floudas D."/>
            <person name="Bentzer J."/>
            <person name="Ahren D."/>
            <person name="Johansson T."/>
            <person name="Persson P."/>
            <person name="Tunlid A."/>
        </authorList>
    </citation>
    <scope>NUCLEOTIDE SEQUENCE [LARGE SCALE GENOMIC DNA]</scope>
    <source>
        <strain evidence="1 2">CBS 406.79</strain>
    </source>
</reference>
<comment type="caution">
    <text evidence="1">The sequence shown here is derived from an EMBL/GenBank/DDBJ whole genome shotgun (WGS) entry which is preliminary data.</text>
</comment>
<protein>
    <submittedName>
        <fullName evidence="1">Uncharacterized protein</fullName>
    </submittedName>
</protein>
<accession>A0A8H5H6W5</accession>
<dbReference type="Proteomes" id="UP000518752">
    <property type="component" value="Unassembled WGS sequence"/>
</dbReference>
<organism evidence="1 2">
    <name type="scientific">Collybiopsis confluens</name>
    <dbReference type="NCBI Taxonomy" id="2823264"/>
    <lineage>
        <taxon>Eukaryota</taxon>
        <taxon>Fungi</taxon>
        <taxon>Dikarya</taxon>
        <taxon>Basidiomycota</taxon>
        <taxon>Agaricomycotina</taxon>
        <taxon>Agaricomycetes</taxon>
        <taxon>Agaricomycetidae</taxon>
        <taxon>Agaricales</taxon>
        <taxon>Marasmiineae</taxon>
        <taxon>Omphalotaceae</taxon>
        <taxon>Collybiopsis</taxon>
    </lineage>
</organism>
<name>A0A8H5H6W5_9AGAR</name>
<proteinExistence type="predicted"/>
<dbReference type="EMBL" id="JAACJN010000082">
    <property type="protein sequence ID" value="KAF5377725.1"/>
    <property type="molecule type" value="Genomic_DNA"/>
</dbReference>
<evidence type="ECO:0000313" key="2">
    <source>
        <dbReference type="Proteomes" id="UP000518752"/>
    </source>
</evidence>
<dbReference type="AlphaFoldDB" id="A0A8H5H6W5"/>